<dbReference type="InterPro" id="IPR016181">
    <property type="entry name" value="Acyl_CoA_acyltransferase"/>
</dbReference>
<evidence type="ECO:0000259" key="1">
    <source>
        <dbReference type="PROSITE" id="PS51186"/>
    </source>
</evidence>
<dbReference type="Proteomes" id="UP001629113">
    <property type="component" value="Unassembled WGS sequence"/>
</dbReference>
<dbReference type="EMBL" id="JBFCZG010000009">
    <property type="protein sequence ID" value="KAL3418567.1"/>
    <property type="molecule type" value="Genomic_DNA"/>
</dbReference>
<comment type="caution">
    <text evidence="2">The sequence shown here is derived from an EMBL/GenBank/DDBJ whole genome shotgun (WGS) entry which is preliminary data.</text>
</comment>
<dbReference type="PANTHER" id="PTHR42791">
    <property type="entry name" value="GNAT FAMILY ACETYLTRANSFERASE"/>
    <property type="match status" value="1"/>
</dbReference>
<evidence type="ECO:0000313" key="2">
    <source>
        <dbReference type="EMBL" id="KAL3418567.1"/>
    </source>
</evidence>
<keyword evidence="3" id="KW-1185">Reference proteome</keyword>
<dbReference type="PANTHER" id="PTHR42791:SF2">
    <property type="entry name" value="N-ACETYLTRANSFERASE DOMAIN-CONTAINING PROTEIN"/>
    <property type="match status" value="1"/>
</dbReference>
<sequence length="214" mass="24753">MAFQVRAAIRDDIPRMAVICEKAFANNEVFRHMYPNAVQEEQFAFRRRFFENEWSLPGRTPFVAFDTKSQEVTAFARWYFPYSLTDEEEKAGLGKDNGDEETPPGAIPEFFKDFFTRLFSYRTKYVDHNTTYVLDMLAVDPDHQRKGLGGLLLRHVLERVDKEGKQAYLEATKAGVGLYAKLGWRKIDEMVIDTKPYGGEGVEEEVIMMRDPKA</sequence>
<dbReference type="InterPro" id="IPR000182">
    <property type="entry name" value="GNAT_dom"/>
</dbReference>
<dbReference type="CDD" id="cd04301">
    <property type="entry name" value="NAT_SF"/>
    <property type="match status" value="1"/>
</dbReference>
<protein>
    <submittedName>
        <fullName evidence="2">Acetyltransferase</fullName>
    </submittedName>
</protein>
<dbReference type="Gene3D" id="3.40.630.30">
    <property type="match status" value="1"/>
</dbReference>
<name>A0ABR4P5W5_9HELO</name>
<gene>
    <name evidence="2" type="ORF">PVAG01_10283</name>
</gene>
<proteinExistence type="predicted"/>
<accession>A0ABR4P5W5</accession>
<dbReference type="InterPro" id="IPR052523">
    <property type="entry name" value="Trichothecene_AcTrans"/>
</dbReference>
<dbReference type="Pfam" id="PF00583">
    <property type="entry name" value="Acetyltransf_1"/>
    <property type="match status" value="1"/>
</dbReference>
<evidence type="ECO:0000313" key="3">
    <source>
        <dbReference type="Proteomes" id="UP001629113"/>
    </source>
</evidence>
<reference evidence="2 3" key="1">
    <citation type="submission" date="2024-06" db="EMBL/GenBank/DDBJ databases">
        <title>Complete genome of Phlyctema vagabunda strain 19-DSS-EL-015.</title>
        <authorList>
            <person name="Fiorenzani C."/>
        </authorList>
    </citation>
    <scope>NUCLEOTIDE SEQUENCE [LARGE SCALE GENOMIC DNA]</scope>
    <source>
        <strain evidence="2 3">19-DSS-EL-015</strain>
    </source>
</reference>
<organism evidence="2 3">
    <name type="scientific">Phlyctema vagabunda</name>
    <dbReference type="NCBI Taxonomy" id="108571"/>
    <lineage>
        <taxon>Eukaryota</taxon>
        <taxon>Fungi</taxon>
        <taxon>Dikarya</taxon>
        <taxon>Ascomycota</taxon>
        <taxon>Pezizomycotina</taxon>
        <taxon>Leotiomycetes</taxon>
        <taxon>Helotiales</taxon>
        <taxon>Dermateaceae</taxon>
        <taxon>Phlyctema</taxon>
    </lineage>
</organism>
<feature type="domain" description="N-acetyltransferase" evidence="1">
    <location>
        <begin position="3"/>
        <end position="213"/>
    </location>
</feature>
<dbReference type="SUPFAM" id="SSF55729">
    <property type="entry name" value="Acyl-CoA N-acyltransferases (Nat)"/>
    <property type="match status" value="1"/>
</dbReference>
<dbReference type="PROSITE" id="PS51186">
    <property type="entry name" value="GNAT"/>
    <property type="match status" value="1"/>
</dbReference>